<sequence>MGLRSWELAALLVALTVAIPLLVLIRVRRDSGATRWWQRIRIEGRGRPKRPWWLATRWLAIVLAQVLAVMAVLVIANRDMRFYMTWGDLLGDGEASNDLQPRPVGPPMPADSMRPAPPTNTTERTPTGGTLVRLAVDGKASGVKGEVLIWLPKQYFAPGNETAEFPVLYMMPGLPGTPEGVYHQFEFDKVASESIATGDTRPFIGVFPQIMTHPPRDTECLDIPNGPKSETWLVRDVRDAVNRAVRASGDPQRWNAAGYSTGGMCATNLLLRHRDQFGAAASIGGYFHPWVHPHEPDLFGGSEEYRQAVTPLWQFQHATPRPTKLLIITSARDKMSWEGSTYGDGDSKAMIEAAQRWPGTAKIVLDRGGHGFKTYTPTFPQALAWLGKHNGL</sequence>
<evidence type="ECO:0008006" key="5">
    <source>
        <dbReference type="Google" id="ProtNLM"/>
    </source>
</evidence>
<name>A0A255H4L1_9ACTN</name>
<dbReference type="Pfam" id="PF00756">
    <property type="entry name" value="Esterase"/>
    <property type="match status" value="1"/>
</dbReference>
<keyword evidence="2" id="KW-1133">Transmembrane helix</keyword>
<evidence type="ECO:0000256" key="2">
    <source>
        <dbReference type="SAM" id="Phobius"/>
    </source>
</evidence>
<dbReference type="PANTHER" id="PTHR48098">
    <property type="entry name" value="ENTEROCHELIN ESTERASE-RELATED"/>
    <property type="match status" value="1"/>
</dbReference>
<dbReference type="InterPro" id="IPR029058">
    <property type="entry name" value="AB_hydrolase_fold"/>
</dbReference>
<dbReference type="Proteomes" id="UP000216311">
    <property type="component" value="Unassembled WGS sequence"/>
</dbReference>
<dbReference type="OrthoDB" id="3723842at2"/>
<dbReference type="EMBL" id="NMVQ01000012">
    <property type="protein sequence ID" value="OYO22183.1"/>
    <property type="molecule type" value="Genomic_DNA"/>
</dbReference>
<dbReference type="RefSeq" id="WP_094363928.1">
    <property type="nucleotide sequence ID" value="NZ_NMVQ01000012.1"/>
</dbReference>
<feature type="transmembrane region" description="Helical" evidence="2">
    <location>
        <begin position="55"/>
        <end position="76"/>
    </location>
</feature>
<reference evidence="3 4" key="1">
    <citation type="submission" date="2017-07" db="EMBL/GenBank/DDBJ databases">
        <title>Draft whole genome sequences of clinical Proprionibacteriaceae strains.</title>
        <authorList>
            <person name="Bernier A.-M."/>
            <person name="Bernard K."/>
            <person name="Domingo M.-C."/>
        </authorList>
    </citation>
    <scope>NUCLEOTIDE SEQUENCE [LARGE SCALE GENOMIC DNA]</scope>
    <source>
        <strain evidence="3 4">NML 130396</strain>
    </source>
</reference>
<dbReference type="SUPFAM" id="SSF53474">
    <property type="entry name" value="alpha/beta-Hydrolases"/>
    <property type="match status" value="1"/>
</dbReference>
<protein>
    <recommendedName>
        <fullName evidence="5">Esterase</fullName>
    </recommendedName>
</protein>
<gene>
    <name evidence="3" type="ORF">CGZ93_09855</name>
</gene>
<organism evidence="3 4">
    <name type="scientific">Enemella dayhoffiae</name>
    <dbReference type="NCBI Taxonomy" id="2016507"/>
    <lineage>
        <taxon>Bacteria</taxon>
        <taxon>Bacillati</taxon>
        <taxon>Actinomycetota</taxon>
        <taxon>Actinomycetes</taxon>
        <taxon>Propionibacteriales</taxon>
        <taxon>Propionibacteriaceae</taxon>
        <taxon>Enemella</taxon>
    </lineage>
</organism>
<dbReference type="InterPro" id="IPR000801">
    <property type="entry name" value="Esterase-like"/>
</dbReference>
<feature type="transmembrane region" description="Helical" evidence="2">
    <location>
        <begin position="6"/>
        <end position="25"/>
    </location>
</feature>
<dbReference type="AlphaFoldDB" id="A0A255H4L1"/>
<keyword evidence="4" id="KW-1185">Reference proteome</keyword>
<dbReference type="InterPro" id="IPR050583">
    <property type="entry name" value="Mycobacterial_A85_antigen"/>
</dbReference>
<evidence type="ECO:0000313" key="4">
    <source>
        <dbReference type="Proteomes" id="UP000216311"/>
    </source>
</evidence>
<accession>A0A255H4L1</accession>
<comment type="caution">
    <text evidence="3">The sequence shown here is derived from an EMBL/GenBank/DDBJ whole genome shotgun (WGS) entry which is preliminary data.</text>
</comment>
<dbReference type="GO" id="GO:0016747">
    <property type="term" value="F:acyltransferase activity, transferring groups other than amino-acyl groups"/>
    <property type="evidence" value="ECO:0007669"/>
    <property type="project" value="TreeGrafter"/>
</dbReference>
<evidence type="ECO:0000313" key="3">
    <source>
        <dbReference type="EMBL" id="OYO22183.1"/>
    </source>
</evidence>
<keyword evidence="2" id="KW-0472">Membrane</keyword>
<dbReference type="PANTHER" id="PTHR48098:SF1">
    <property type="entry name" value="DIACYLGLYCEROL ACYLTRANSFERASE_MYCOLYLTRANSFERASE AG85A"/>
    <property type="match status" value="1"/>
</dbReference>
<feature type="region of interest" description="Disordered" evidence="1">
    <location>
        <begin position="95"/>
        <end position="127"/>
    </location>
</feature>
<proteinExistence type="predicted"/>
<keyword evidence="2" id="KW-0812">Transmembrane</keyword>
<dbReference type="Gene3D" id="3.40.50.1820">
    <property type="entry name" value="alpha/beta hydrolase"/>
    <property type="match status" value="1"/>
</dbReference>
<evidence type="ECO:0000256" key="1">
    <source>
        <dbReference type="SAM" id="MobiDB-lite"/>
    </source>
</evidence>